<organism evidence="2 3">
    <name type="scientific">Thlaspi arvense</name>
    <name type="common">Field penny-cress</name>
    <dbReference type="NCBI Taxonomy" id="13288"/>
    <lineage>
        <taxon>Eukaryota</taxon>
        <taxon>Viridiplantae</taxon>
        <taxon>Streptophyta</taxon>
        <taxon>Embryophyta</taxon>
        <taxon>Tracheophyta</taxon>
        <taxon>Spermatophyta</taxon>
        <taxon>Magnoliopsida</taxon>
        <taxon>eudicotyledons</taxon>
        <taxon>Gunneridae</taxon>
        <taxon>Pentapetalae</taxon>
        <taxon>rosids</taxon>
        <taxon>malvids</taxon>
        <taxon>Brassicales</taxon>
        <taxon>Brassicaceae</taxon>
        <taxon>Thlaspideae</taxon>
        <taxon>Thlaspi</taxon>
    </lineage>
</organism>
<reference evidence="2 3" key="1">
    <citation type="submission" date="2022-03" db="EMBL/GenBank/DDBJ databases">
        <authorList>
            <person name="Nunn A."/>
            <person name="Chopra R."/>
            <person name="Nunn A."/>
            <person name="Contreras Garrido A."/>
        </authorList>
    </citation>
    <scope>NUCLEOTIDE SEQUENCE [LARGE SCALE GENOMIC DNA]</scope>
</reference>
<sequence length="221" mass="25278">MAERFSKLSHNEKHNKSTNLSQFLNKKLNDERKRSLENNDNKFSEKVLELEHSLESRLRIFKDKRRFLQTETDQNQSLAVSSDCVASRSTEQNQMISSGRDKRRFLQTETDQNQSLASLAASSGFTTHLSPSLNQQWTESSTNHLSGGFATGSLDNHQSKFSIFLYNHDNGSFFQLDDSVYQAMATYDNPSMGQGFGLRSCSNNMAMMQRQNPLLHYDMLL</sequence>
<dbReference type="EMBL" id="OU466861">
    <property type="protein sequence ID" value="CAH2064647.1"/>
    <property type="molecule type" value="Genomic_DNA"/>
</dbReference>
<gene>
    <name evidence="2" type="ORF">TAV2_LOCUS16558</name>
</gene>
<evidence type="ECO:0000313" key="2">
    <source>
        <dbReference type="EMBL" id="CAH2064647.1"/>
    </source>
</evidence>
<evidence type="ECO:0000313" key="3">
    <source>
        <dbReference type="Proteomes" id="UP000836841"/>
    </source>
</evidence>
<name>A0AAU9SJ29_THLAR</name>
<accession>A0AAU9SJ29</accession>
<dbReference type="AlphaFoldDB" id="A0AAU9SJ29"/>
<proteinExistence type="predicted"/>
<protein>
    <submittedName>
        <fullName evidence="2">Uncharacterized protein</fullName>
    </submittedName>
</protein>
<evidence type="ECO:0000256" key="1">
    <source>
        <dbReference type="SAM" id="MobiDB-lite"/>
    </source>
</evidence>
<feature type="compositionally biased region" description="Basic and acidic residues" evidence="1">
    <location>
        <begin position="1"/>
        <end position="15"/>
    </location>
</feature>
<keyword evidence="3" id="KW-1185">Reference proteome</keyword>
<dbReference type="Proteomes" id="UP000836841">
    <property type="component" value="Chromosome 5"/>
</dbReference>
<feature type="region of interest" description="Disordered" evidence="1">
    <location>
        <begin position="1"/>
        <end position="25"/>
    </location>
</feature>